<feature type="transmembrane region" description="Helical" evidence="5">
    <location>
        <begin position="52"/>
        <end position="74"/>
    </location>
</feature>
<evidence type="ECO:0000313" key="7">
    <source>
        <dbReference type="EMBL" id="OAV59351.1"/>
    </source>
</evidence>
<dbReference type="GO" id="GO:0022857">
    <property type="term" value="F:transmembrane transporter activity"/>
    <property type="evidence" value="ECO:0007669"/>
    <property type="project" value="InterPro"/>
</dbReference>
<evidence type="ECO:0000256" key="4">
    <source>
        <dbReference type="ARBA" id="ARBA00023136"/>
    </source>
</evidence>
<keyword evidence="8" id="KW-1185">Reference proteome</keyword>
<feature type="transmembrane region" description="Helical" evidence="5">
    <location>
        <begin position="304"/>
        <end position="325"/>
    </location>
</feature>
<dbReference type="OrthoDB" id="66811at2"/>
<keyword evidence="2 5" id="KW-0812">Transmembrane</keyword>
<evidence type="ECO:0000256" key="5">
    <source>
        <dbReference type="SAM" id="Phobius"/>
    </source>
</evidence>
<keyword evidence="4 5" id="KW-0472">Membrane</keyword>
<dbReference type="InterPro" id="IPR036259">
    <property type="entry name" value="MFS_trans_sf"/>
</dbReference>
<evidence type="ECO:0000256" key="1">
    <source>
        <dbReference type="ARBA" id="ARBA00004651"/>
    </source>
</evidence>
<dbReference type="PRINTS" id="PR01035">
    <property type="entry name" value="TCRTETA"/>
</dbReference>
<feature type="transmembrane region" description="Helical" evidence="5">
    <location>
        <begin position="110"/>
        <end position="128"/>
    </location>
</feature>
<dbReference type="InterPro" id="IPR020846">
    <property type="entry name" value="MFS_dom"/>
</dbReference>
<dbReference type="PANTHER" id="PTHR43683:SF1">
    <property type="entry name" value="MULTIDRUG EFFLUX PROTEIN YFMO"/>
    <property type="match status" value="1"/>
</dbReference>
<feature type="transmembrane region" description="Helical" evidence="5">
    <location>
        <begin position="210"/>
        <end position="230"/>
    </location>
</feature>
<feature type="transmembrane region" description="Helical" evidence="5">
    <location>
        <begin position="276"/>
        <end position="298"/>
    </location>
</feature>
<accession>A0A1B7LWD4</accession>
<name>A0A1B7LWD4_9MICC</name>
<dbReference type="SUPFAM" id="SSF103473">
    <property type="entry name" value="MFS general substrate transporter"/>
    <property type="match status" value="1"/>
</dbReference>
<dbReference type="AlphaFoldDB" id="A0A1B7LWD4"/>
<dbReference type="InterPro" id="IPR053200">
    <property type="entry name" value="YfmO-like"/>
</dbReference>
<dbReference type="Pfam" id="PF07690">
    <property type="entry name" value="MFS_1"/>
    <property type="match status" value="1"/>
</dbReference>
<feature type="transmembrane region" description="Helical" evidence="5">
    <location>
        <begin position="169"/>
        <end position="190"/>
    </location>
</feature>
<evidence type="ECO:0000313" key="8">
    <source>
        <dbReference type="Proteomes" id="UP000078292"/>
    </source>
</evidence>
<proteinExistence type="predicted"/>
<keyword evidence="3 5" id="KW-1133">Transmembrane helix</keyword>
<dbReference type="STRING" id="1837282.A6F49_15975"/>
<feature type="transmembrane region" description="Helical" evidence="5">
    <location>
        <begin position="140"/>
        <end position="163"/>
    </location>
</feature>
<reference evidence="7 8" key="1">
    <citation type="submission" date="2016-04" db="EMBL/GenBank/DDBJ databases">
        <title>First whole genome shotgun sequence of the bacterium Enteractinococcus sp. strain UASWS1574.</title>
        <authorList>
            <person name="Crovadore J."/>
            <person name="Chablais R."/>
            <person name="Lefort F."/>
        </authorList>
    </citation>
    <scope>NUCLEOTIDE SEQUENCE [LARGE SCALE GENOMIC DNA]</scope>
    <source>
        <strain evidence="7 8">UASWS1574</strain>
    </source>
</reference>
<sequence length="420" mass="43116">MSSATTGRLIHQPASVWAITFATAVSFVGIGLVSPILPTIAESLDATALESMLLFTSYLFVTACTMFFAAAISARIGIRTTLVTGLIIIVVFASMAGLSDTIGQVIGLRAGWGFGNALFVTMALAGIVGASSGGSASAIILYEAAVGFGMALGPLVGGTLGTISWRAPFLGTAVLMTIAATTVIVFVKPLPKTSAAPVTAGLRALSKKPLLLWSTASFMGNFTIVCLLAYAPHAVATAAQASGVGHSSLMLGAVFFGWGTALAIFSLTLPAPMIKYLGMVPAILVTLTVMAVGFVVIALNTHSLTVVIIGIIFLGGTQGAANTIFTEGALNATDLPRHISSSAFSAFRFFGGAIFPLVSAPCIALWGAPGPFWASLIAALLAVAALSVGYRVLPLAQRRPGALLAKMTARRRHWVDTPGR</sequence>
<dbReference type="Proteomes" id="UP000078292">
    <property type="component" value="Unassembled WGS sequence"/>
</dbReference>
<evidence type="ECO:0000259" key="6">
    <source>
        <dbReference type="PROSITE" id="PS50850"/>
    </source>
</evidence>
<dbReference type="RefSeq" id="WP_052505000.1">
    <property type="nucleotide sequence ID" value="NZ_LXEY01000022.1"/>
</dbReference>
<feature type="transmembrane region" description="Helical" evidence="5">
    <location>
        <begin position="16"/>
        <end position="40"/>
    </location>
</feature>
<evidence type="ECO:0000256" key="2">
    <source>
        <dbReference type="ARBA" id="ARBA00022692"/>
    </source>
</evidence>
<feature type="transmembrane region" description="Helical" evidence="5">
    <location>
        <begin position="346"/>
        <end position="366"/>
    </location>
</feature>
<dbReference type="PROSITE" id="PS50850">
    <property type="entry name" value="MFS"/>
    <property type="match status" value="1"/>
</dbReference>
<feature type="transmembrane region" description="Helical" evidence="5">
    <location>
        <begin position="250"/>
        <end position="269"/>
    </location>
</feature>
<dbReference type="GO" id="GO:0005886">
    <property type="term" value="C:plasma membrane"/>
    <property type="evidence" value="ECO:0007669"/>
    <property type="project" value="UniProtKB-SubCell"/>
</dbReference>
<gene>
    <name evidence="7" type="ORF">A6F49_15975</name>
</gene>
<organism evidence="7 8">
    <name type="scientific">Enteractinococcus helveticum</name>
    <dbReference type="NCBI Taxonomy" id="1837282"/>
    <lineage>
        <taxon>Bacteria</taxon>
        <taxon>Bacillati</taxon>
        <taxon>Actinomycetota</taxon>
        <taxon>Actinomycetes</taxon>
        <taxon>Micrococcales</taxon>
        <taxon>Micrococcaceae</taxon>
    </lineage>
</organism>
<dbReference type="PANTHER" id="PTHR43683">
    <property type="entry name" value="MULTIDRUG EFFLUX PROTEIN YFMO"/>
    <property type="match status" value="1"/>
</dbReference>
<evidence type="ECO:0000256" key="3">
    <source>
        <dbReference type="ARBA" id="ARBA00022989"/>
    </source>
</evidence>
<dbReference type="InterPro" id="IPR011701">
    <property type="entry name" value="MFS"/>
</dbReference>
<feature type="transmembrane region" description="Helical" evidence="5">
    <location>
        <begin position="372"/>
        <end position="393"/>
    </location>
</feature>
<comment type="subcellular location">
    <subcellularLocation>
        <location evidence="1">Cell membrane</location>
        <topology evidence="1">Multi-pass membrane protein</topology>
    </subcellularLocation>
</comment>
<dbReference type="InterPro" id="IPR001958">
    <property type="entry name" value="Tet-R_TetA/multi-R_MdtG-like"/>
</dbReference>
<dbReference type="EMBL" id="LXEY01000022">
    <property type="protein sequence ID" value="OAV59351.1"/>
    <property type="molecule type" value="Genomic_DNA"/>
</dbReference>
<comment type="caution">
    <text evidence="7">The sequence shown here is derived from an EMBL/GenBank/DDBJ whole genome shotgun (WGS) entry which is preliminary data.</text>
</comment>
<feature type="transmembrane region" description="Helical" evidence="5">
    <location>
        <begin position="81"/>
        <end position="98"/>
    </location>
</feature>
<protein>
    <recommendedName>
        <fullName evidence="6">Major facilitator superfamily (MFS) profile domain-containing protein</fullName>
    </recommendedName>
</protein>
<feature type="domain" description="Major facilitator superfamily (MFS) profile" evidence="6">
    <location>
        <begin position="15"/>
        <end position="397"/>
    </location>
</feature>
<dbReference type="Gene3D" id="1.20.1250.20">
    <property type="entry name" value="MFS general substrate transporter like domains"/>
    <property type="match status" value="1"/>
</dbReference>